<keyword evidence="1" id="KW-1133">Transmembrane helix</keyword>
<gene>
    <name evidence="2" type="ORF">PENTCL1PPCAC_25400</name>
</gene>
<reference evidence="2" key="1">
    <citation type="submission" date="2023-10" db="EMBL/GenBank/DDBJ databases">
        <title>Genome assembly of Pristionchus species.</title>
        <authorList>
            <person name="Yoshida K."/>
            <person name="Sommer R.J."/>
        </authorList>
    </citation>
    <scope>NUCLEOTIDE SEQUENCE</scope>
    <source>
        <strain evidence="2">RS0144</strain>
    </source>
</reference>
<dbReference type="EMBL" id="BTSX01000006">
    <property type="protein sequence ID" value="GMT03226.1"/>
    <property type="molecule type" value="Genomic_DNA"/>
</dbReference>
<comment type="caution">
    <text evidence="2">The sequence shown here is derived from an EMBL/GenBank/DDBJ whole genome shotgun (WGS) entry which is preliminary data.</text>
</comment>
<sequence length="106" mass="11987">GGLWAPVIQIVMGAERVLAVHKPVWFHRTHRTRSAVSIIFSMFFIIASISLAFVLAWTRRQSKVPYYCGRKVAFTATYGMYVYCVNVGGGVRSYRNRAVLNTVSQK</sequence>
<evidence type="ECO:0000313" key="2">
    <source>
        <dbReference type="EMBL" id="GMT03226.1"/>
    </source>
</evidence>
<protein>
    <recommendedName>
        <fullName evidence="4">G protein-coupled receptor</fullName>
    </recommendedName>
</protein>
<evidence type="ECO:0000313" key="3">
    <source>
        <dbReference type="Proteomes" id="UP001432027"/>
    </source>
</evidence>
<name>A0AAV5U8L5_9BILA</name>
<feature type="non-terminal residue" evidence="2">
    <location>
        <position position="1"/>
    </location>
</feature>
<accession>A0AAV5U8L5</accession>
<keyword evidence="1" id="KW-0812">Transmembrane</keyword>
<feature type="transmembrane region" description="Helical" evidence="1">
    <location>
        <begin position="35"/>
        <end position="57"/>
    </location>
</feature>
<dbReference type="Proteomes" id="UP001432027">
    <property type="component" value="Unassembled WGS sequence"/>
</dbReference>
<evidence type="ECO:0008006" key="4">
    <source>
        <dbReference type="Google" id="ProtNLM"/>
    </source>
</evidence>
<organism evidence="2 3">
    <name type="scientific">Pristionchus entomophagus</name>
    <dbReference type="NCBI Taxonomy" id="358040"/>
    <lineage>
        <taxon>Eukaryota</taxon>
        <taxon>Metazoa</taxon>
        <taxon>Ecdysozoa</taxon>
        <taxon>Nematoda</taxon>
        <taxon>Chromadorea</taxon>
        <taxon>Rhabditida</taxon>
        <taxon>Rhabditina</taxon>
        <taxon>Diplogasteromorpha</taxon>
        <taxon>Diplogasteroidea</taxon>
        <taxon>Neodiplogasteridae</taxon>
        <taxon>Pristionchus</taxon>
    </lineage>
</organism>
<proteinExistence type="predicted"/>
<dbReference type="AlphaFoldDB" id="A0AAV5U8L5"/>
<keyword evidence="3" id="KW-1185">Reference proteome</keyword>
<dbReference type="Gene3D" id="1.20.1070.10">
    <property type="entry name" value="Rhodopsin 7-helix transmembrane proteins"/>
    <property type="match status" value="1"/>
</dbReference>
<keyword evidence="1" id="KW-0472">Membrane</keyword>
<evidence type="ECO:0000256" key="1">
    <source>
        <dbReference type="SAM" id="Phobius"/>
    </source>
</evidence>